<proteinExistence type="predicted"/>
<gene>
    <name evidence="1" type="ORF">MKZ38_001704</name>
</gene>
<accession>A0AAD5WMJ3</accession>
<dbReference type="Proteomes" id="UP001201980">
    <property type="component" value="Unassembled WGS sequence"/>
</dbReference>
<dbReference type="AlphaFoldDB" id="A0AAD5WMJ3"/>
<evidence type="ECO:0000313" key="2">
    <source>
        <dbReference type="Proteomes" id="UP001201980"/>
    </source>
</evidence>
<sequence length="98" mass="10865">MEPPADQPSNILELFPLRGLQAIVCASQRERIISTKGNVKYRQFQKRLPSPNTSLASGACVVSEPLSYILPATPQQLTHASTTVAKTITFLFFPESYR</sequence>
<name>A0AAD5WMJ3_9PEZI</name>
<evidence type="ECO:0000313" key="1">
    <source>
        <dbReference type="EMBL" id="KAJ2890550.1"/>
    </source>
</evidence>
<dbReference type="EMBL" id="JAKWBI020001484">
    <property type="protein sequence ID" value="KAJ2890550.1"/>
    <property type="molecule type" value="Genomic_DNA"/>
</dbReference>
<comment type="caution">
    <text evidence="1">The sequence shown here is derived from an EMBL/GenBank/DDBJ whole genome shotgun (WGS) entry which is preliminary data.</text>
</comment>
<protein>
    <submittedName>
        <fullName evidence="1">Uncharacterized protein</fullName>
    </submittedName>
</protein>
<keyword evidence="2" id="KW-1185">Reference proteome</keyword>
<reference evidence="1" key="1">
    <citation type="submission" date="2022-07" db="EMBL/GenBank/DDBJ databases">
        <title>Draft genome sequence of Zalerion maritima ATCC 34329, a (micro)plastics degrading marine fungus.</title>
        <authorList>
            <person name="Paco A."/>
            <person name="Goncalves M.F.M."/>
            <person name="Rocha-Santos T.A.P."/>
            <person name="Alves A."/>
        </authorList>
    </citation>
    <scope>NUCLEOTIDE SEQUENCE</scope>
    <source>
        <strain evidence="1">ATCC 34329</strain>
    </source>
</reference>
<organism evidence="1 2">
    <name type="scientific">Zalerion maritima</name>
    <dbReference type="NCBI Taxonomy" id="339359"/>
    <lineage>
        <taxon>Eukaryota</taxon>
        <taxon>Fungi</taxon>
        <taxon>Dikarya</taxon>
        <taxon>Ascomycota</taxon>
        <taxon>Pezizomycotina</taxon>
        <taxon>Sordariomycetes</taxon>
        <taxon>Lulworthiomycetidae</taxon>
        <taxon>Lulworthiales</taxon>
        <taxon>Lulworthiaceae</taxon>
        <taxon>Zalerion</taxon>
    </lineage>
</organism>